<sequence>MDLIKDNSNVVNLNIGNFSKMIGQTWNVPENVLSNYILANVSIAIIRNPEMKKDINKLYLLDKIKYYEVVKNSSCAKHIIMTQGTLEQEIEGRKALGVLLIAENDYNLRNTIIKLLRKHYCVVFNAVKKHEKRELTKKYHLMDEVTMKTEARLEAAIYFYFGIYRTASEVDQGFFESIINDIKTFEFCDPMTRDITKELEVHKNELQEIKALLKRKYGKINSFKDILNSNINIIEESGGILENIFIINKLDVNHLFSDSNFLNIDEILLSYIKMGYTSLDPKVILQVLVNGIFIKSLINEYKKSKNLYFENNQETLLIKINTLDDNLNIVNLTNKDISNKLMISKKQNTKFEDTLNIQINKVNKTHNSEVVEMQNRITDLENQLLVEKRYRTELNGLREYVFKINNDYIPLAQTKSLSDYISNFNIIIIGGAKDWRRRFREKYPELRTLHGFSENFDTSVLANCDYVFFYPGFMNHATYYKAMNFIRTNQLKFGYIGKTNIDLVELEIIDELEKGRL</sequence>
<dbReference type="RefSeq" id="WP_071611987.1">
    <property type="nucleotide sequence ID" value="NZ_CP015756.1"/>
</dbReference>
<keyword evidence="2" id="KW-1185">Reference proteome</keyword>
<organism evidence="1 2">
    <name type="scientific">Clostridium estertheticum subsp. estertheticum</name>
    <dbReference type="NCBI Taxonomy" id="1552"/>
    <lineage>
        <taxon>Bacteria</taxon>
        <taxon>Bacillati</taxon>
        <taxon>Bacillota</taxon>
        <taxon>Clostridia</taxon>
        <taxon>Eubacteriales</taxon>
        <taxon>Clostridiaceae</taxon>
        <taxon>Clostridium</taxon>
    </lineage>
</organism>
<evidence type="ECO:0000313" key="1">
    <source>
        <dbReference type="EMBL" id="APC39694.1"/>
    </source>
</evidence>
<evidence type="ECO:0008006" key="3">
    <source>
        <dbReference type="Google" id="ProtNLM"/>
    </source>
</evidence>
<dbReference type="OrthoDB" id="1625520at2"/>
<name>A0A1J0GFM9_9CLOT</name>
<protein>
    <recommendedName>
        <fullName evidence="3">DUF2325 domain-containing protein</fullName>
    </recommendedName>
</protein>
<dbReference type="AlphaFoldDB" id="A0A1J0GFM9"/>
<dbReference type="Proteomes" id="UP000182569">
    <property type="component" value="Chromosome"/>
</dbReference>
<gene>
    <name evidence="1" type="ORF">A7L45_06240</name>
</gene>
<reference evidence="2" key="1">
    <citation type="journal article" date="2016" name="Front. Microbiol.">
        <title>Complete Genome Sequence of Clostridium estertheticum DSM 8809, a Microbe Identified in Spoiled Vacuum Packed Beef.</title>
        <authorList>
            <person name="Yu Z."/>
            <person name="Gunn L."/>
            <person name="Brennan E."/>
            <person name="Reid R."/>
            <person name="Wall P.G."/>
            <person name="Gaora O.P."/>
            <person name="Hurley D."/>
            <person name="Bolton D."/>
            <person name="Fanning S."/>
        </authorList>
    </citation>
    <scope>NUCLEOTIDE SEQUENCE [LARGE SCALE GENOMIC DNA]</scope>
    <source>
        <strain evidence="2">DSM 8809</strain>
    </source>
</reference>
<dbReference type="EMBL" id="CP015756">
    <property type="protein sequence ID" value="APC39694.1"/>
    <property type="molecule type" value="Genomic_DNA"/>
</dbReference>
<evidence type="ECO:0000313" key="2">
    <source>
        <dbReference type="Proteomes" id="UP000182569"/>
    </source>
</evidence>
<proteinExistence type="predicted"/>
<accession>A0A1J0GFM9</accession>
<dbReference type="KEGG" id="ceu:A7L45_06240"/>